<protein>
    <submittedName>
        <fullName evidence="4">Uncharacterized protein</fullName>
    </submittedName>
</protein>
<dbReference type="PROSITE" id="PS51375">
    <property type="entry name" value="PPR"/>
    <property type="match status" value="4"/>
</dbReference>
<feature type="repeat" description="PPR" evidence="3">
    <location>
        <begin position="68"/>
        <end position="98"/>
    </location>
</feature>
<dbReference type="InterPro" id="IPR002885">
    <property type="entry name" value="PPR_rpt"/>
</dbReference>
<dbReference type="GO" id="GO:0009451">
    <property type="term" value="P:RNA modification"/>
    <property type="evidence" value="ECO:0007669"/>
    <property type="project" value="InterPro"/>
</dbReference>
<dbReference type="Pfam" id="PF13041">
    <property type="entry name" value="PPR_2"/>
    <property type="match status" value="2"/>
</dbReference>
<gene>
    <name evidence="4" type="ORF">SASPL_111598</name>
</gene>
<dbReference type="PANTHER" id="PTHR47926:SF452">
    <property type="entry name" value="PENTATRICOPEPTIDE REPEAT-CONTAINING PROTEIN"/>
    <property type="match status" value="1"/>
</dbReference>
<comment type="caution">
    <text evidence="4">The sequence shown here is derived from an EMBL/GenBank/DDBJ whole genome shotgun (WGS) entry which is preliminary data.</text>
</comment>
<name>A0A8X8Y752_SALSN</name>
<dbReference type="Pfam" id="PF01535">
    <property type="entry name" value="PPR"/>
    <property type="match status" value="4"/>
</dbReference>
<feature type="repeat" description="PPR" evidence="3">
    <location>
        <begin position="271"/>
        <end position="301"/>
    </location>
</feature>
<evidence type="ECO:0000256" key="1">
    <source>
        <dbReference type="ARBA" id="ARBA00022737"/>
    </source>
</evidence>
<dbReference type="PANTHER" id="PTHR47926">
    <property type="entry name" value="PENTATRICOPEPTIDE REPEAT-CONTAINING PROTEIN"/>
    <property type="match status" value="1"/>
</dbReference>
<evidence type="ECO:0000313" key="4">
    <source>
        <dbReference type="EMBL" id="KAG6427356.1"/>
    </source>
</evidence>
<dbReference type="AlphaFoldDB" id="A0A8X8Y752"/>
<accession>A0A8X8Y752</accession>
<sequence length="514" mass="56864">MMLQNLGFFLHDCAKVKALRRGISLHAAAIKLGLVADTSICNHILNFYAKCGLLHPAHQMFDEMLHRNLVTWSAMISGYNLWGRPHKALQLFRNMQKHFRPNDSVFSSALSSCASSRDSNLGQQIHASALKLNYCSVSFVVNSLILMYMNCGMCADALSVFSDSSFVHPTLVSYNIAITGLVDNKLFEKGMELFVILLRWGLLPDRFTFAGLLGSGEALYGLSTVLQLHCQMVKLGLDCMSFSGNVLMTLYSKFSLFQESDKVFRSIREKDVCSWNSIISDCCRCDDHSKALYVLREMDVAPDDYTYASVLSAAANMASVRVGKEIHGRLIRTWPEWDVGVGNALVNMYAKCGNITSAYTLFERMEIRTLISWNTIIAAFANHGHAEKAMALFEEMKTAGVEPDSITFLELLTACSHSGLADVGRMVFDSMSRVYGISPGIEHVCCLVDLLGRSGRLSEAEEYIDKRDDEVVLGCLLSACRLQGDVGVGERIAKRLVKLGPLSAASPYVLLSNL</sequence>
<dbReference type="InterPro" id="IPR046960">
    <property type="entry name" value="PPR_At4g14850-like_plant"/>
</dbReference>
<reference evidence="4" key="2">
    <citation type="submission" date="2020-08" db="EMBL/GenBank/DDBJ databases">
        <title>Plant Genome Project.</title>
        <authorList>
            <person name="Zhang R.-G."/>
        </authorList>
    </citation>
    <scope>NUCLEOTIDE SEQUENCE</scope>
    <source>
        <strain evidence="4">Huo1</strain>
        <tissue evidence="4">Leaf</tissue>
    </source>
</reference>
<keyword evidence="5" id="KW-1185">Reference proteome</keyword>
<evidence type="ECO:0000313" key="5">
    <source>
        <dbReference type="Proteomes" id="UP000298416"/>
    </source>
</evidence>
<comment type="similarity">
    <text evidence="2">Belongs to the PPR family. PCMP-E subfamily.</text>
</comment>
<organism evidence="4">
    <name type="scientific">Salvia splendens</name>
    <name type="common">Scarlet sage</name>
    <dbReference type="NCBI Taxonomy" id="180675"/>
    <lineage>
        <taxon>Eukaryota</taxon>
        <taxon>Viridiplantae</taxon>
        <taxon>Streptophyta</taxon>
        <taxon>Embryophyta</taxon>
        <taxon>Tracheophyta</taxon>
        <taxon>Spermatophyta</taxon>
        <taxon>Magnoliopsida</taxon>
        <taxon>eudicotyledons</taxon>
        <taxon>Gunneridae</taxon>
        <taxon>Pentapetalae</taxon>
        <taxon>asterids</taxon>
        <taxon>lamiids</taxon>
        <taxon>Lamiales</taxon>
        <taxon>Lamiaceae</taxon>
        <taxon>Nepetoideae</taxon>
        <taxon>Mentheae</taxon>
        <taxon>Salviinae</taxon>
        <taxon>Salvia</taxon>
        <taxon>Salvia subgen. Calosphace</taxon>
        <taxon>core Calosphace</taxon>
    </lineage>
</organism>
<keyword evidence="1" id="KW-0677">Repeat</keyword>
<dbReference type="FunFam" id="1.25.40.10:FF:000196">
    <property type="entry name" value="Pentatricopeptide repeat-containing protein At4g14850"/>
    <property type="match status" value="1"/>
</dbReference>
<reference evidence="4" key="1">
    <citation type="submission" date="2018-01" db="EMBL/GenBank/DDBJ databases">
        <authorList>
            <person name="Mao J.F."/>
        </authorList>
    </citation>
    <scope>NUCLEOTIDE SEQUENCE</scope>
    <source>
        <strain evidence="4">Huo1</strain>
        <tissue evidence="4">Leaf</tissue>
    </source>
</reference>
<proteinExistence type="inferred from homology"/>
<feature type="repeat" description="PPR" evidence="3">
    <location>
        <begin position="369"/>
        <end position="403"/>
    </location>
</feature>
<feature type="repeat" description="PPR" evidence="3">
    <location>
        <begin position="170"/>
        <end position="204"/>
    </location>
</feature>
<dbReference type="EMBL" id="PNBA02000004">
    <property type="protein sequence ID" value="KAG6427356.1"/>
    <property type="molecule type" value="Genomic_DNA"/>
</dbReference>
<evidence type="ECO:0000256" key="3">
    <source>
        <dbReference type="PROSITE-ProRule" id="PRU00708"/>
    </source>
</evidence>
<dbReference type="GO" id="GO:0003723">
    <property type="term" value="F:RNA binding"/>
    <property type="evidence" value="ECO:0007669"/>
    <property type="project" value="InterPro"/>
</dbReference>
<evidence type="ECO:0000256" key="2">
    <source>
        <dbReference type="ARBA" id="ARBA00061659"/>
    </source>
</evidence>
<dbReference type="Gene3D" id="1.25.40.10">
    <property type="entry name" value="Tetratricopeptide repeat domain"/>
    <property type="match status" value="4"/>
</dbReference>
<dbReference type="Proteomes" id="UP000298416">
    <property type="component" value="Unassembled WGS sequence"/>
</dbReference>
<dbReference type="FunFam" id="1.25.40.10:FF:000090">
    <property type="entry name" value="Pentatricopeptide repeat-containing protein, chloroplastic"/>
    <property type="match status" value="1"/>
</dbReference>
<dbReference type="NCBIfam" id="TIGR00756">
    <property type="entry name" value="PPR"/>
    <property type="match status" value="4"/>
</dbReference>
<dbReference type="InterPro" id="IPR011990">
    <property type="entry name" value="TPR-like_helical_dom_sf"/>
</dbReference>